<keyword evidence="3" id="KW-1185">Reference proteome</keyword>
<comment type="caution">
    <text evidence="2">The sequence shown here is derived from an EMBL/GenBank/DDBJ whole genome shotgun (WGS) entry which is preliminary data.</text>
</comment>
<name>A0ABV8LZ23_9ACTN</name>
<accession>A0ABV8LZ23</accession>
<dbReference type="RefSeq" id="WP_253751026.1">
    <property type="nucleotide sequence ID" value="NZ_JAMZDZ010000001.1"/>
</dbReference>
<organism evidence="2 3">
    <name type="scientific">Hamadaea flava</name>
    <dbReference type="NCBI Taxonomy" id="1742688"/>
    <lineage>
        <taxon>Bacteria</taxon>
        <taxon>Bacillati</taxon>
        <taxon>Actinomycetota</taxon>
        <taxon>Actinomycetes</taxon>
        <taxon>Micromonosporales</taxon>
        <taxon>Micromonosporaceae</taxon>
        <taxon>Hamadaea</taxon>
    </lineage>
</organism>
<reference evidence="3" key="1">
    <citation type="journal article" date="2019" name="Int. J. Syst. Evol. Microbiol.">
        <title>The Global Catalogue of Microorganisms (GCM) 10K type strain sequencing project: providing services to taxonomists for standard genome sequencing and annotation.</title>
        <authorList>
            <consortium name="The Broad Institute Genomics Platform"/>
            <consortium name="The Broad Institute Genome Sequencing Center for Infectious Disease"/>
            <person name="Wu L."/>
            <person name="Ma J."/>
        </authorList>
    </citation>
    <scope>NUCLEOTIDE SEQUENCE [LARGE SCALE GENOMIC DNA]</scope>
    <source>
        <strain evidence="3">CGMCC 4.7289</strain>
    </source>
</reference>
<sequence>MSDDIRGKASKILQKCNEWAQKIQANGTVLDAEQRAEMATWSQIPQLFEPFAQLPDPNGSVKTIIDDLKGALTELSDGQLLPPTKANKEGETISPVGDLKHMDVSTLVDGWTGSAAQNFTTNFIKPFPANVQSQFIAVYVMRGAVQAYQSVWKTARDDVNKIADKTLKALEHDCSWGGGASMALTVIGSVASVGTAFAGGPVVAGVLALELVAGAAQVGAQAAGQAKEEVDVSGSDPLTIVPKLKQALKKLTEHIKEEQNKVHTVIAKDLSALQGGRSKLIPMRPELAGATKGNVHDLMGNAN</sequence>
<proteinExistence type="predicted"/>
<dbReference type="Proteomes" id="UP001595816">
    <property type="component" value="Unassembled WGS sequence"/>
</dbReference>
<protein>
    <submittedName>
        <fullName evidence="2">Uncharacterized protein</fullName>
    </submittedName>
</protein>
<evidence type="ECO:0000313" key="2">
    <source>
        <dbReference type="EMBL" id="MFC4136331.1"/>
    </source>
</evidence>
<evidence type="ECO:0000256" key="1">
    <source>
        <dbReference type="SAM" id="Coils"/>
    </source>
</evidence>
<evidence type="ECO:0000313" key="3">
    <source>
        <dbReference type="Proteomes" id="UP001595816"/>
    </source>
</evidence>
<feature type="coiled-coil region" evidence="1">
    <location>
        <begin position="241"/>
        <end position="268"/>
    </location>
</feature>
<keyword evidence="1" id="KW-0175">Coiled coil</keyword>
<dbReference type="EMBL" id="JBHSAY010000029">
    <property type="protein sequence ID" value="MFC4136331.1"/>
    <property type="molecule type" value="Genomic_DNA"/>
</dbReference>
<gene>
    <name evidence="2" type="ORF">ACFOZ4_37480</name>
</gene>